<sequence length="51" mass="5922">MKRRVVDSVMRPAVMRAPCRLVHARPRASRAREASLPCRRDWTLQPDPILV</sequence>
<gene>
    <name evidence="1" type="ORF">RADP37_04216</name>
</gene>
<evidence type="ECO:0000313" key="1">
    <source>
        <dbReference type="EMBL" id="AWV21770.1"/>
    </source>
</evidence>
<name>A0A4Y1MVM5_9PROT</name>
<dbReference type="EMBL" id="CP025189">
    <property type="protein sequence ID" value="AWV21770.1"/>
    <property type="molecule type" value="Genomic_DNA"/>
</dbReference>
<proteinExistence type="predicted"/>
<accession>A0A4Y1MVM5</accession>
<protein>
    <submittedName>
        <fullName evidence="1">Uncharacterized protein</fullName>
    </submittedName>
</protein>
<dbReference type="AlphaFoldDB" id="A0A4Y1MVM5"/>
<organism evidence="1">
    <name type="scientific">Roseomonas mucosa</name>
    <dbReference type="NCBI Taxonomy" id="207340"/>
    <lineage>
        <taxon>Bacteria</taxon>
        <taxon>Pseudomonadati</taxon>
        <taxon>Pseudomonadota</taxon>
        <taxon>Alphaproteobacteria</taxon>
        <taxon>Acetobacterales</taxon>
        <taxon>Roseomonadaceae</taxon>
        <taxon>Roseomonas</taxon>
    </lineage>
</organism>
<reference evidence="1" key="1">
    <citation type="submission" date="2017-12" db="EMBL/GenBank/DDBJ databases">
        <authorList>
            <person name="Martens C."/>
            <person name="Dahlstrom E."/>
            <person name="Barbian K."/>
            <person name="Sykora L."/>
            <person name="Ricklefs S."/>
            <person name="Bruno D."/>
            <person name="Anzick I."/>
            <person name="Myles I."/>
            <person name="Datta S.K."/>
        </authorList>
    </citation>
    <scope>NUCLEOTIDE SEQUENCE</scope>
    <source>
        <strain evidence="1">AD2</strain>
    </source>
</reference>